<dbReference type="InterPro" id="IPR033947">
    <property type="entry name" value="ETF_alpha_N"/>
</dbReference>
<name>A0A150FMX3_CLOPD</name>
<accession>A0A150FMX3</accession>
<dbReference type="PANTHER" id="PTHR43153">
    <property type="entry name" value="ELECTRON TRANSFER FLAVOPROTEIN ALPHA"/>
    <property type="match status" value="1"/>
</dbReference>
<evidence type="ECO:0000256" key="1">
    <source>
        <dbReference type="ARBA" id="ARBA00005817"/>
    </source>
</evidence>
<dbReference type="Pfam" id="PF01012">
    <property type="entry name" value="ETF"/>
    <property type="match status" value="1"/>
</dbReference>
<evidence type="ECO:0000259" key="2">
    <source>
        <dbReference type="SMART" id="SM00893"/>
    </source>
</evidence>
<dbReference type="InterPro" id="IPR014730">
    <property type="entry name" value="ETF_a/b_N"/>
</dbReference>
<dbReference type="GO" id="GO:0009055">
    <property type="term" value="F:electron transfer activity"/>
    <property type="evidence" value="ECO:0007669"/>
    <property type="project" value="InterPro"/>
</dbReference>
<dbReference type="STRING" id="1121328.JWYL7_1884"/>
<dbReference type="SMART" id="SM00893">
    <property type="entry name" value="ETF"/>
    <property type="match status" value="1"/>
</dbReference>
<dbReference type="PATRIC" id="fig|1121328.3.peg.1897"/>
<dbReference type="GO" id="GO:0033539">
    <property type="term" value="P:fatty acid beta-oxidation using acyl-CoA dehydrogenase"/>
    <property type="evidence" value="ECO:0007669"/>
    <property type="project" value="TreeGrafter"/>
</dbReference>
<dbReference type="AlphaFoldDB" id="A0A150FMX3"/>
<dbReference type="Proteomes" id="UP000092605">
    <property type="component" value="Unassembled WGS sequence"/>
</dbReference>
<protein>
    <submittedName>
        <fullName evidence="3">Electron transfer flavoprotein alpha/beta-subunit</fullName>
    </submittedName>
</protein>
<dbReference type="SUPFAM" id="SSF52402">
    <property type="entry name" value="Adenine nucleotide alpha hydrolases-like"/>
    <property type="match status" value="1"/>
</dbReference>
<dbReference type="PANTHER" id="PTHR43153:SF1">
    <property type="entry name" value="ELECTRON TRANSFER FLAVOPROTEIN SUBUNIT ALPHA, MITOCHONDRIAL"/>
    <property type="match status" value="1"/>
</dbReference>
<sequence>MTKPYTKVLSNLVNDRKPNVFLIGATAIGRDLAPRIAARVRTGLTADCTSIDVEENTTNILMTRPAFGGNIMATIICPDHRPQMSTVRPGVMKKPEKDETRSGIIEKIDISIEKEDIDVEILSVVKEEKIR</sequence>
<evidence type="ECO:0000313" key="4">
    <source>
        <dbReference type="Proteomes" id="UP000092605"/>
    </source>
</evidence>
<feature type="domain" description="Electron transfer flavoprotein alpha/beta-subunit N-terminal" evidence="2">
    <location>
        <begin position="1"/>
        <end position="121"/>
    </location>
</feature>
<dbReference type="EMBL" id="LSFY01000002">
    <property type="protein sequence ID" value="KXZ38927.1"/>
    <property type="molecule type" value="Genomic_DNA"/>
</dbReference>
<dbReference type="GO" id="GO:0050660">
    <property type="term" value="F:flavin adenine dinucleotide binding"/>
    <property type="evidence" value="ECO:0007669"/>
    <property type="project" value="InterPro"/>
</dbReference>
<evidence type="ECO:0000313" key="3">
    <source>
        <dbReference type="EMBL" id="KXZ38927.1"/>
    </source>
</evidence>
<comment type="caution">
    <text evidence="3">The sequence shown here is derived from an EMBL/GenBank/DDBJ whole genome shotgun (WGS) entry which is preliminary data.</text>
</comment>
<gene>
    <name evidence="3" type="ORF">JWYL7_1884</name>
</gene>
<dbReference type="InterPro" id="IPR014729">
    <property type="entry name" value="Rossmann-like_a/b/a_fold"/>
</dbReference>
<proteinExistence type="inferred from homology"/>
<dbReference type="CDD" id="cd01715">
    <property type="entry name" value="ETF_alpha"/>
    <property type="match status" value="1"/>
</dbReference>
<dbReference type="Gene3D" id="3.40.50.620">
    <property type="entry name" value="HUPs"/>
    <property type="match status" value="1"/>
</dbReference>
<reference evidence="3 4" key="1">
    <citation type="submission" date="2016-02" db="EMBL/GenBank/DDBJ databases">
        <title>Draft genome sequence for Clostridium paradoxum JW-YL-7.</title>
        <authorList>
            <person name="Utturkar S.M."/>
            <person name="Lancaster A."/>
            <person name="Poole F.L."/>
            <person name="Adams M.W."/>
            <person name="Brown S.D."/>
        </authorList>
    </citation>
    <scope>NUCLEOTIDE SEQUENCE [LARGE SCALE GENOMIC DNA]</scope>
    <source>
        <strain evidence="3 4">JW-YL-7</strain>
    </source>
</reference>
<organism evidence="3 4">
    <name type="scientific">Alkalithermobacter thermoalcaliphilus JW-YL-7 = DSM 7308</name>
    <dbReference type="NCBI Taxonomy" id="1121328"/>
    <lineage>
        <taxon>Bacteria</taxon>
        <taxon>Bacillati</taxon>
        <taxon>Bacillota</taxon>
        <taxon>Clostridia</taxon>
        <taxon>Peptostreptococcales</taxon>
        <taxon>Tepidibacteraceae</taxon>
        <taxon>Alkalithermobacter</taxon>
    </lineage>
</organism>
<comment type="similarity">
    <text evidence="1">Belongs to the ETF alpha-subunit/FixB family.</text>
</comment>
<dbReference type="InterPro" id="IPR001308">
    <property type="entry name" value="ETF_a/FixB"/>
</dbReference>